<feature type="transmembrane region" description="Helical" evidence="7">
    <location>
        <begin position="233"/>
        <end position="249"/>
    </location>
</feature>
<keyword evidence="6 7" id="KW-0472">Membrane</keyword>
<keyword evidence="5 7" id="KW-1133">Transmembrane helix</keyword>
<feature type="transmembrane region" description="Helical" evidence="7">
    <location>
        <begin position="204"/>
        <end position="221"/>
    </location>
</feature>
<evidence type="ECO:0000256" key="3">
    <source>
        <dbReference type="ARBA" id="ARBA00022475"/>
    </source>
</evidence>
<dbReference type="PANTHER" id="PTHR40074:SF2">
    <property type="entry name" value="O-ACETYLTRANSFERASE WECH"/>
    <property type="match status" value="1"/>
</dbReference>
<evidence type="ECO:0000256" key="7">
    <source>
        <dbReference type="SAM" id="Phobius"/>
    </source>
</evidence>
<keyword evidence="4 7" id="KW-0812">Transmembrane</keyword>
<dbReference type="Proteomes" id="UP001260715">
    <property type="component" value="Unassembled WGS sequence"/>
</dbReference>
<evidence type="ECO:0000256" key="4">
    <source>
        <dbReference type="ARBA" id="ARBA00022692"/>
    </source>
</evidence>
<evidence type="ECO:0000256" key="6">
    <source>
        <dbReference type="ARBA" id="ARBA00023136"/>
    </source>
</evidence>
<feature type="transmembrane region" description="Helical" evidence="7">
    <location>
        <begin position="121"/>
        <end position="144"/>
    </location>
</feature>
<evidence type="ECO:0000256" key="2">
    <source>
        <dbReference type="ARBA" id="ARBA00007400"/>
    </source>
</evidence>
<dbReference type="PANTHER" id="PTHR40074">
    <property type="entry name" value="O-ACETYLTRANSFERASE WECH"/>
    <property type="match status" value="1"/>
</dbReference>
<dbReference type="InterPro" id="IPR002656">
    <property type="entry name" value="Acyl_transf_3_dom"/>
</dbReference>
<feature type="domain" description="Acyltransferase 3" evidence="8">
    <location>
        <begin position="9"/>
        <end position="300"/>
    </location>
</feature>
<name>A0ABU1PD14_9BURK</name>
<feature type="transmembrane region" description="Helical" evidence="7">
    <location>
        <begin position="151"/>
        <end position="168"/>
    </location>
</feature>
<dbReference type="RefSeq" id="WP_310010391.1">
    <property type="nucleotide sequence ID" value="NZ_JAVDSJ010000002.1"/>
</dbReference>
<comment type="caution">
    <text evidence="9">The sequence shown here is derived from an EMBL/GenBank/DDBJ whole genome shotgun (WGS) entry which is preliminary data.</text>
</comment>
<dbReference type="Pfam" id="PF01757">
    <property type="entry name" value="Acyl_transf_3"/>
    <property type="match status" value="1"/>
</dbReference>
<evidence type="ECO:0000259" key="8">
    <source>
        <dbReference type="Pfam" id="PF01757"/>
    </source>
</evidence>
<proteinExistence type="inferred from homology"/>
<sequence length="339" mass="37621">MRLTVQRTQWVDKAKGLGILLVVVGHSSQYLYSNKAANILSAGIYSFHMPLFFVLAGLFAESSLRKHGVRQFAIDKLQTILYPYLIWSLFEGSYRYLLGRITSFSDFVGLHRIAQIAYAPIYHYWFLYILLACFCAFVLVNVAAPRLKPQLLLFIAAATLFVASNLFPPGTTRQFSDSLIFFTAGVYLGRVHLWSSDNTVIKELAWIAGAFFILFNFGILTKFSGEIARATKSLTLAAIGITLSCLAAGSIRSDSKVGIALSYCGRNSMAIFLFHIPPMAITKFLLDVNGVKDAIPHLSAEISVGITFPILMIRYVLPGAPLLHRWPPSAIKRPKDQVA</sequence>
<protein>
    <submittedName>
        <fullName evidence="9">Fucose 4-O-acetylase-like acetyltransferase</fullName>
    </submittedName>
</protein>
<evidence type="ECO:0000313" key="10">
    <source>
        <dbReference type="Proteomes" id="UP001260715"/>
    </source>
</evidence>
<evidence type="ECO:0000313" key="9">
    <source>
        <dbReference type="EMBL" id="MDR6583820.1"/>
    </source>
</evidence>
<dbReference type="EMBL" id="JAVDSJ010000002">
    <property type="protein sequence ID" value="MDR6583820.1"/>
    <property type="molecule type" value="Genomic_DNA"/>
</dbReference>
<evidence type="ECO:0000256" key="5">
    <source>
        <dbReference type="ARBA" id="ARBA00022989"/>
    </source>
</evidence>
<keyword evidence="10" id="KW-1185">Reference proteome</keyword>
<comment type="similarity">
    <text evidence="2">Belongs to the acyltransferase 3 family.</text>
</comment>
<feature type="transmembrane region" description="Helical" evidence="7">
    <location>
        <begin position="39"/>
        <end position="60"/>
    </location>
</feature>
<keyword evidence="3" id="KW-1003">Cell membrane</keyword>
<comment type="subcellular location">
    <subcellularLocation>
        <location evidence="1">Cell membrane</location>
        <topology evidence="1">Multi-pass membrane protein</topology>
    </subcellularLocation>
</comment>
<accession>A0ABU1PD14</accession>
<organism evidence="9 10">
    <name type="scientific">Herbaspirillum frisingense</name>
    <dbReference type="NCBI Taxonomy" id="92645"/>
    <lineage>
        <taxon>Bacteria</taxon>
        <taxon>Pseudomonadati</taxon>
        <taxon>Pseudomonadota</taxon>
        <taxon>Betaproteobacteria</taxon>
        <taxon>Burkholderiales</taxon>
        <taxon>Oxalobacteraceae</taxon>
        <taxon>Herbaspirillum</taxon>
    </lineage>
</organism>
<gene>
    <name evidence="9" type="ORF">J2W50_002018</name>
</gene>
<feature type="transmembrane region" description="Helical" evidence="7">
    <location>
        <begin position="81"/>
        <end position="101"/>
    </location>
</feature>
<evidence type="ECO:0000256" key="1">
    <source>
        <dbReference type="ARBA" id="ARBA00004651"/>
    </source>
</evidence>
<reference evidence="9 10" key="1">
    <citation type="submission" date="2023-07" db="EMBL/GenBank/DDBJ databases">
        <title>Sorghum-associated microbial communities from plants grown in Nebraska, USA.</title>
        <authorList>
            <person name="Schachtman D."/>
        </authorList>
    </citation>
    <scope>NUCLEOTIDE SEQUENCE [LARGE SCALE GENOMIC DNA]</scope>
    <source>
        <strain evidence="9 10">596</strain>
    </source>
</reference>